<dbReference type="PANTHER" id="PTHR43841">
    <property type="entry name" value="3-HYDROXYACYL-THIOESTER DEHYDRATASE HTDX-RELATED"/>
    <property type="match status" value="1"/>
</dbReference>
<evidence type="ECO:0000313" key="3">
    <source>
        <dbReference type="EMBL" id="GIH68098.1"/>
    </source>
</evidence>
<evidence type="ECO:0000259" key="2">
    <source>
        <dbReference type="Pfam" id="PF01575"/>
    </source>
</evidence>
<dbReference type="EMBL" id="BOOG01000005">
    <property type="protein sequence ID" value="GIH68098.1"/>
    <property type="molecule type" value="Genomic_DNA"/>
</dbReference>
<sequence>MTVPAAPDPWVVGPVTRTDFVRYQGASGDMNPIHHDEEFARAAGFPTPFSVGMWQASLLGTYATNWLGAENVRNFRIRFLEQVWPGDVLTCGGEVVREYDHEGERRVDIELTCRRQTGGKAVTAWSTFVLPGAQPDGEADGA</sequence>
<dbReference type="InterPro" id="IPR029069">
    <property type="entry name" value="HotDog_dom_sf"/>
</dbReference>
<comment type="caution">
    <text evidence="3">The sequence shown here is derived from an EMBL/GenBank/DDBJ whole genome shotgun (WGS) entry which is preliminary data.</text>
</comment>
<dbReference type="AlphaFoldDB" id="A0A8J3R8R4"/>
<feature type="domain" description="MaoC-like" evidence="2">
    <location>
        <begin position="14"/>
        <end position="106"/>
    </location>
</feature>
<dbReference type="RefSeq" id="WP_204010160.1">
    <property type="nucleotide sequence ID" value="NZ_BOOG01000005.1"/>
</dbReference>
<evidence type="ECO:0000256" key="1">
    <source>
        <dbReference type="ARBA" id="ARBA00005254"/>
    </source>
</evidence>
<dbReference type="SUPFAM" id="SSF54637">
    <property type="entry name" value="Thioesterase/thiol ester dehydrase-isomerase"/>
    <property type="match status" value="1"/>
</dbReference>
<protein>
    <submittedName>
        <fullName evidence="3">MaoC-like dehydratase</fullName>
    </submittedName>
</protein>
<keyword evidence="4" id="KW-1185">Reference proteome</keyword>
<dbReference type="Gene3D" id="3.10.129.10">
    <property type="entry name" value="Hotdog Thioesterase"/>
    <property type="match status" value="1"/>
</dbReference>
<evidence type="ECO:0000313" key="4">
    <source>
        <dbReference type="Proteomes" id="UP000610966"/>
    </source>
</evidence>
<dbReference type="Proteomes" id="UP000610966">
    <property type="component" value="Unassembled WGS sequence"/>
</dbReference>
<organism evidence="3 4">
    <name type="scientific">Sphaerimonospora thailandensis</name>
    <dbReference type="NCBI Taxonomy" id="795644"/>
    <lineage>
        <taxon>Bacteria</taxon>
        <taxon>Bacillati</taxon>
        <taxon>Actinomycetota</taxon>
        <taxon>Actinomycetes</taxon>
        <taxon>Streptosporangiales</taxon>
        <taxon>Streptosporangiaceae</taxon>
        <taxon>Sphaerimonospora</taxon>
    </lineage>
</organism>
<proteinExistence type="inferred from homology"/>
<gene>
    <name evidence="3" type="ORF">Mth01_03510</name>
</gene>
<dbReference type="InterPro" id="IPR002539">
    <property type="entry name" value="MaoC-like_dom"/>
</dbReference>
<comment type="similarity">
    <text evidence="1">Belongs to the enoyl-CoA hydratase/isomerase family.</text>
</comment>
<name>A0A8J3R8R4_9ACTN</name>
<reference evidence="3" key="1">
    <citation type="submission" date="2021-01" db="EMBL/GenBank/DDBJ databases">
        <title>Whole genome shotgun sequence of Sphaerimonospora thailandensis NBRC 107569.</title>
        <authorList>
            <person name="Komaki H."/>
            <person name="Tamura T."/>
        </authorList>
    </citation>
    <scope>NUCLEOTIDE SEQUENCE</scope>
    <source>
        <strain evidence="3">NBRC 107569</strain>
    </source>
</reference>
<accession>A0A8J3R8R4</accession>
<dbReference type="Pfam" id="PF01575">
    <property type="entry name" value="MaoC_dehydratas"/>
    <property type="match status" value="1"/>
</dbReference>
<dbReference type="PANTHER" id="PTHR43841:SF3">
    <property type="entry name" value="(3R)-HYDROXYACYL-ACP DEHYDRATASE SUBUNIT HADB"/>
    <property type="match status" value="1"/>
</dbReference>